<dbReference type="EMBL" id="MOBM01000038">
    <property type="protein sequence ID" value="RON14258.1"/>
    <property type="molecule type" value="Genomic_DNA"/>
</dbReference>
<sequence>MRPTRQNLWVCQQSGQKPGIFQPLPRASALVRQLGVGRIADQPYAAVHVARQLFEFVQSSKGRIRSSGMVGVAFTGAVLNGPLAFDNSFGMSSAFLIFIIQILNY</sequence>
<protein>
    <submittedName>
        <fullName evidence="1">Uncharacterized protein</fullName>
    </submittedName>
</protein>
<name>A0A423HIU7_9PSED</name>
<comment type="caution">
    <text evidence="1">The sequence shown here is derived from an EMBL/GenBank/DDBJ whole genome shotgun (WGS) entry which is preliminary data.</text>
</comment>
<dbReference type="Proteomes" id="UP000284002">
    <property type="component" value="Unassembled WGS sequence"/>
</dbReference>
<gene>
    <name evidence="1" type="ORF">BK662_18290</name>
    <name evidence="2" type="ORF">BK662_24405</name>
</gene>
<dbReference type="AlphaFoldDB" id="A0A423HIU7"/>
<evidence type="ECO:0000313" key="3">
    <source>
        <dbReference type="Proteomes" id="UP000284002"/>
    </source>
</evidence>
<organism evidence="1 3">
    <name type="scientific">Pseudomonas frederiksbergensis</name>
    <dbReference type="NCBI Taxonomy" id="104087"/>
    <lineage>
        <taxon>Bacteria</taxon>
        <taxon>Pseudomonadati</taxon>
        <taxon>Pseudomonadota</taxon>
        <taxon>Gammaproteobacteria</taxon>
        <taxon>Pseudomonadales</taxon>
        <taxon>Pseudomonadaceae</taxon>
        <taxon>Pseudomonas</taxon>
    </lineage>
</organism>
<dbReference type="EMBL" id="MOBM01000038">
    <property type="protein sequence ID" value="RON13126.1"/>
    <property type="molecule type" value="Genomic_DNA"/>
</dbReference>
<reference evidence="1 3" key="1">
    <citation type="submission" date="2016-10" db="EMBL/GenBank/DDBJ databases">
        <title>Comparative genome analysis of multiple Pseudomonas spp. focuses on biocontrol and plant growth promoting traits.</title>
        <authorList>
            <person name="Tao X.-Y."/>
            <person name="Taylor C.G."/>
        </authorList>
    </citation>
    <scope>NUCLEOTIDE SEQUENCE [LARGE SCALE GENOMIC DNA]</scope>
    <source>
        <strain evidence="1 3">36C6</strain>
    </source>
</reference>
<evidence type="ECO:0000313" key="2">
    <source>
        <dbReference type="EMBL" id="RON14258.1"/>
    </source>
</evidence>
<accession>A0A423HIU7</accession>
<proteinExistence type="predicted"/>
<evidence type="ECO:0000313" key="1">
    <source>
        <dbReference type="EMBL" id="RON13126.1"/>
    </source>
</evidence>